<evidence type="ECO:0000256" key="12">
    <source>
        <dbReference type="ARBA" id="ARBA00023180"/>
    </source>
</evidence>
<evidence type="ECO:0000256" key="3">
    <source>
        <dbReference type="ARBA" id="ARBA00012191"/>
    </source>
</evidence>
<feature type="domain" description="ABC transmembrane type-1" evidence="16">
    <location>
        <begin position="593"/>
        <end position="878"/>
    </location>
</feature>
<evidence type="ECO:0000256" key="2">
    <source>
        <dbReference type="ARBA" id="ARBA00007577"/>
    </source>
</evidence>
<evidence type="ECO:0000259" key="15">
    <source>
        <dbReference type="PROSITE" id="PS50893"/>
    </source>
</evidence>
<feature type="transmembrane region" description="Helical" evidence="14">
    <location>
        <begin position="812"/>
        <end position="833"/>
    </location>
</feature>
<evidence type="ECO:0000256" key="10">
    <source>
        <dbReference type="ARBA" id="ARBA00022989"/>
    </source>
</evidence>
<evidence type="ECO:0000256" key="8">
    <source>
        <dbReference type="ARBA" id="ARBA00022840"/>
    </source>
</evidence>
<dbReference type="PROSITE" id="PS50893">
    <property type="entry name" value="ABC_TRANSPORTER_2"/>
    <property type="match status" value="2"/>
</dbReference>
<dbReference type="AlphaFoldDB" id="A0AAN9TQC4"/>
<dbReference type="InterPro" id="IPR003593">
    <property type="entry name" value="AAA+_ATPase"/>
</dbReference>
<dbReference type="GO" id="GO:0005524">
    <property type="term" value="F:ATP binding"/>
    <property type="evidence" value="ECO:0007669"/>
    <property type="project" value="UniProtKB-KW"/>
</dbReference>
<feature type="transmembrane region" description="Helical" evidence="14">
    <location>
        <begin position="637"/>
        <end position="659"/>
    </location>
</feature>
<comment type="caution">
    <text evidence="17">The sequence shown here is derived from an EMBL/GenBank/DDBJ whole genome shotgun (WGS) entry which is preliminary data.</text>
</comment>
<dbReference type="GO" id="GO:0090374">
    <property type="term" value="P:oligopeptide export from mitochondrion"/>
    <property type="evidence" value="ECO:0007669"/>
    <property type="project" value="TreeGrafter"/>
</dbReference>
<dbReference type="EC" id="7.6.2.2" evidence="3"/>
<organism evidence="17 18">
    <name type="scientific">Parthenolecanium corni</name>
    <dbReference type="NCBI Taxonomy" id="536013"/>
    <lineage>
        <taxon>Eukaryota</taxon>
        <taxon>Metazoa</taxon>
        <taxon>Ecdysozoa</taxon>
        <taxon>Arthropoda</taxon>
        <taxon>Hexapoda</taxon>
        <taxon>Insecta</taxon>
        <taxon>Pterygota</taxon>
        <taxon>Neoptera</taxon>
        <taxon>Paraneoptera</taxon>
        <taxon>Hemiptera</taxon>
        <taxon>Sternorrhyncha</taxon>
        <taxon>Coccoidea</taxon>
        <taxon>Coccidae</taxon>
        <taxon>Parthenolecanium</taxon>
    </lineage>
</organism>
<accession>A0AAN9TQC4</accession>
<dbReference type="SUPFAM" id="SSF52540">
    <property type="entry name" value="P-loop containing nucleoside triphosphate hydrolases"/>
    <property type="match status" value="2"/>
</dbReference>
<dbReference type="CDD" id="cd03249">
    <property type="entry name" value="ABC_MTABC3_MDL1_MDL2"/>
    <property type="match status" value="2"/>
</dbReference>
<dbReference type="InterPro" id="IPR017871">
    <property type="entry name" value="ABC_transporter-like_CS"/>
</dbReference>
<dbReference type="GO" id="GO:0008559">
    <property type="term" value="F:ABC-type xenobiotic transporter activity"/>
    <property type="evidence" value="ECO:0007669"/>
    <property type="project" value="UniProtKB-EC"/>
</dbReference>
<evidence type="ECO:0000256" key="14">
    <source>
        <dbReference type="SAM" id="Phobius"/>
    </source>
</evidence>
<comment type="catalytic activity">
    <reaction evidence="13">
        <text>ATP + H2O + xenobioticSide 1 = ADP + phosphate + xenobioticSide 2.</text>
        <dbReference type="EC" id="7.6.2.2"/>
    </reaction>
</comment>
<dbReference type="FunFam" id="3.40.50.300:FF:000479">
    <property type="entry name" value="Multidrug resistance protein 1A"/>
    <property type="match status" value="1"/>
</dbReference>
<feature type="transmembrane region" description="Helical" evidence="14">
    <location>
        <begin position="588"/>
        <end position="617"/>
    </location>
</feature>
<dbReference type="PANTHER" id="PTHR43394">
    <property type="entry name" value="ATP-DEPENDENT PERMEASE MDL1, MITOCHONDRIAL"/>
    <property type="match status" value="1"/>
</dbReference>
<reference evidence="17 18" key="1">
    <citation type="submission" date="2024-03" db="EMBL/GenBank/DDBJ databases">
        <title>Adaptation during the transition from Ophiocordyceps entomopathogen to insect associate is accompanied by gene loss and intensified selection.</title>
        <authorList>
            <person name="Ward C.M."/>
            <person name="Onetto C.A."/>
            <person name="Borneman A.R."/>
        </authorList>
    </citation>
    <scope>NUCLEOTIDE SEQUENCE [LARGE SCALE GENOMIC DNA]</scope>
    <source>
        <strain evidence="17">AWRI1</strain>
        <tissue evidence="17">Single Adult Female</tissue>
    </source>
</reference>
<keyword evidence="10 14" id="KW-1133">Transmembrane helix</keyword>
<keyword evidence="7" id="KW-0547">Nucleotide-binding</keyword>
<keyword evidence="18" id="KW-1185">Reference proteome</keyword>
<dbReference type="CDD" id="cd18578">
    <property type="entry name" value="ABC_6TM_Pgp_ABCB1_D2_like"/>
    <property type="match status" value="1"/>
</dbReference>
<dbReference type="CDD" id="cd18577">
    <property type="entry name" value="ABC_6TM_Pgp_ABCB1_D1_like"/>
    <property type="match status" value="1"/>
</dbReference>
<keyword evidence="5 14" id="KW-0812">Transmembrane</keyword>
<feature type="transmembrane region" description="Helical" evidence="14">
    <location>
        <begin position="711"/>
        <end position="730"/>
    </location>
</feature>
<dbReference type="GO" id="GO:0017085">
    <property type="term" value="P:response to insecticide"/>
    <property type="evidence" value="ECO:0007669"/>
    <property type="project" value="UniProtKB-ARBA"/>
</dbReference>
<feature type="transmembrane region" description="Helical" evidence="14">
    <location>
        <begin position="122"/>
        <end position="143"/>
    </location>
</feature>
<keyword evidence="4" id="KW-0813">Transport</keyword>
<feature type="transmembrane region" description="Helical" evidence="14">
    <location>
        <begin position="198"/>
        <end position="223"/>
    </location>
</feature>
<feature type="transmembrane region" description="Helical" evidence="14">
    <location>
        <begin position="96"/>
        <end position="116"/>
    </location>
</feature>
<comment type="subcellular location">
    <subcellularLocation>
        <location evidence="1">Membrane</location>
        <topology evidence="1">Multi-pass membrane protein</topology>
    </subcellularLocation>
</comment>
<dbReference type="InterPro" id="IPR011527">
    <property type="entry name" value="ABC1_TM_dom"/>
</dbReference>
<evidence type="ECO:0000259" key="16">
    <source>
        <dbReference type="PROSITE" id="PS50929"/>
    </source>
</evidence>
<dbReference type="EMBL" id="JBBCAQ010000010">
    <property type="protein sequence ID" value="KAK7600961.1"/>
    <property type="molecule type" value="Genomic_DNA"/>
</dbReference>
<keyword evidence="8" id="KW-0067">ATP-binding</keyword>
<protein>
    <recommendedName>
        <fullName evidence="3">ABC-type xenobiotic transporter</fullName>
        <ecNumber evidence="3">7.6.2.2</ecNumber>
    </recommendedName>
</protein>
<dbReference type="InterPro" id="IPR027417">
    <property type="entry name" value="P-loop_NTPase"/>
</dbReference>
<dbReference type="PROSITE" id="PS50929">
    <property type="entry name" value="ABC_TM1F"/>
    <property type="match status" value="2"/>
</dbReference>
<dbReference type="Pfam" id="PF00005">
    <property type="entry name" value="ABC_tran"/>
    <property type="match status" value="2"/>
</dbReference>
<evidence type="ECO:0000313" key="17">
    <source>
        <dbReference type="EMBL" id="KAK7600961.1"/>
    </source>
</evidence>
<dbReference type="FunFam" id="3.40.50.300:FF:000205">
    <property type="entry name" value="ABC transporter B family member 4"/>
    <property type="match status" value="1"/>
</dbReference>
<dbReference type="GO" id="GO:0015421">
    <property type="term" value="F:ABC-type oligopeptide transporter activity"/>
    <property type="evidence" value="ECO:0007669"/>
    <property type="project" value="TreeGrafter"/>
</dbReference>
<evidence type="ECO:0000256" key="11">
    <source>
        <dbReference type="ARBA" id="ARBA00023136"/>
    </source>
</evidence>
<feature type="transmembrane region" description="Helical" evidence="14">
    <location>
        <begin position="736"/>
        <end position="757"/>
    </location>
</feature>
<dbReference type="PROSITE" id="PS00211">
    <property type="entry name" value="ABC_TRANSPORTER_1"/>
    <property type="match status" value="1"/>
</dbReference>
<feature type="transmembrane region" description="Helical" evidence="14">
    <location>
        <begin position="853"/>
        <end position="873"/>
    </location>
</feature>
<dbReference type="Pfam" id="PF00664">
    <property type="entry name" value="ABC_membrane"/>
    <property type="match status" value="2"/>
</dbReference>
<name>A0AAN9TQC4_9HEMI</name>
<dbReference type="Gene3D" id="3.40.50.300">
    <property type="entry name" value="P-loop containing nucleotide triphosphate hydrolases"/>
    <property type="match status" value="2"/>
</dbReference>
<evidence type="ECO:0000256" key="13">
    <source>
        <dbReference type="ARBA" id="ARBA00034018"/>
    </source>
</evidence>
<evidence type="ECO:0000256" key="1">
    <source>
        <dbReference type="ARBA" id="ARBA00004141"/>
    </source>
</evidence>
<dbReference type="GO" id="GO:0016887">
    <property type="term" value="F:ATP hydrolysis activity"/>
    <property type="evidence" value="ECO:0007669"/>
    <property type="project" value="InterPro"/>
</dbReference>
<feature type="domain" description="ABC transporter" evidence="15">
    <location>
        <begin position="298"/>
        <end position="534"/>
    </location>
</feature>
<keyword evidence="9" id="KW-1278">Translocase</keyword>
<evidence type="ECO:0000256" key="9">
    <source>
        <dbReference type="ARBA" id="ARBA00022967"/>
    </source>
</evidence>
<dbReference type="GO" id="GO:0005743">
    <property type="term" value="C:mitochondrial inner membrane"/>
    <property type="evidence" value="ECO:0007669"/>
    <property type="project" value="TreeGrafter"/>
</dbReference>
<dbReference type="SUPFAM" id="SSF90123">
    <property type="entry name" value="ABC transporter transmembrane region"/>
    <property type="match status" value="2"/>
</dbReference>
<dbReference type="InterPro" id="IPR039421">
    <property type="entry name" value="Type_1_exporter"/>
</dbReference>
<evidence type="ECO:0000256" key="5">
    <source>
        <dbReference type="ARBA" id="ARBA00022692"/>
    </source>
</evidence>
<evidence type="ECO:0000313" key="18">
    <source>
        <dbReference type="Proteomes" id="UP001367676"/>
    </source>
</evidence>
<dbReference type="InterPro" id="IPR003439">
    <property type="entry name" value="ABC_transporter-like_ATP-bd"/>
</dbReference>
<evidence type="ECO:0000256" key="6">
    <source>
        <dbReference type="ARBA" id="ARBA00022737"/>
    </source>
</evidence>
<keyword evidence="6" id="KW-0677">Repeat</keyword>
<keyword evidence="12" id="KW-0325">Glycoprotein</keyword>
<comment type="similarity">
    <text evidence="2">Belongs to the ABC transporter superfamily. ABCB family. Multidrug resistance exporter (TC 3.A.1.201) subfamily.</text>
</comment>
<evidence type="ECO:0000256" key="7">
    <source>
        <dbReference type="ARBA" id="ARBA00022741"/>
    </source>
</evidence>
<feature type="domain" description="ABC transporter" evidence="15">
    <location>
        <begin position="912"/>
        <end position="1154"/>
    </location>
</feature>
<dbReference type="PANTHER" id="PTHR43394:SF27">
    <property type="entry name" value="ATP-DEPENDENT TRANSLOCASE ABCB1-LIKE"/>
    <property type="match status" value="1"/>
</dbReference>
<proteinExistence type="inferred from homology"/>
<feature type="transmembrane region" description="Helical" evidence="14">
    <location>
        <begin position="235"/>
        <end position="255"/>
    </location>
</feature>
<dbReference type="FunFam" id="1.20.1560.10:FF:000009">
    <property type="entry name" value="ABC transporter B family member 1"/>
    <property type="match status" value="1"/>
</dbReference>
<feature type="domain" description="ABC transmembrane type-1" evidence="16">
    <location>
        <begin position="23"/>
        <end position="259"/>
    </location>
</feature>
<dbReference type="GO" id="GO:0097254">
    <property type="term" value="P:renal tubular secretion"/>
    <property type="evidence" value="ECO:0007669"/>
    <property type="project" value="UniProtKB-ARBA"/>
</dbReference>
<evidence type="ECO:0000256" key="4">
    <source>
        <dbReference type="ARBA" id="ARBA00022448"/>
    </source>
</evidence>
<gene>
    <name evidence="17" type="ORF">V9T40_008402</name>
</gene>
<sequence>MASNFETMSHEKLHNSMIQYSHLYLLIAGIVFYNAFLQTFCWEWVAERQVHRLRQVFFSQVLRQDIQWFDQNEKGNLPLKLSDDLERVRNGIGCKLSLVIQYLSTFVSGIIIGFIVNWRLTLVIVLIGPVLIAISSYIAKATAGSAAREQMKYAVAGSIAEEVIVNIKTVAAFCKESFEMKRYKRALDEGRKIAMRNYWVLACGVGSILCLMYLSYGFAFYFGSGLVVDGFCQPGSIFTVFLSVMAGAFSVGNALPFINCVSAAIGAASTIFDIVDRIPEIDSYSNKGFRPHSVNGCIELKNLSFKYPARPEVEVLHDVSIKIEPGSVVAFVGSSGAGKSTIMGLVLRFYDPSEGTITLDGIPLHQLNVHWLRNQIGVVSQEPTLFSGTIADNIQYGRADVTQEEMEEAARIANAHYFISKLPEGYNTQVGERGAQLSGGQNQRIAISRALVRNPKILLLDEATSALDSLNESVVQEALEKAMQGRTTIIIAHRLSTVRNADRIYLIKDGYIAESGKHEELLSRKNLYYNLVLAQSLNKAIDETNIREKVVKTLKSMLIKVAHVWFPKEENLPDISVWQLVKFNSKEWLALSIGILMCAITGLTMPLFSVFYSQIFIIFTLPREQIMLEAGFWSKMFVFLGVISGIAMFSQTVCMTYAAEKLIMRMRSKAFNNILRQPVGWFDLESSSSGYLITRLARDAPLVKAASGLRVGHVITAIVTMVSGFAIALYFGWKLTLVLCFGVPFIAGATYQQNLILKKNQIRDSKLMDTAGRIASECIQNIRTVQALGNEKLFVNQYMDSLELPLKEAKKYALSFGSMFSLSQTIIYIMYAVAFRYGSYLIQKGEMSPEKTYSVFFALSFCAASVGNTLSFLQDYSKAKLAARRMMQLINRKSEIDPAELSGTRPEMRGNILFKSVYFTYPSRIDVNVLRGLSFSLNAGKTLALVGESGSGKSTVVSLLERFYNPAAGLIEIEDHDIAAINVRHLRRNIGIVTQIPILFDCSIKENIAYGIINRDENDQIVMQKVITAAKSVNIHNFITSLPMGYDTLVGEKGTQLSGGQKQRIAIARALIKNPRILLLDEATSALDPECEKIVQDTLDKARKGRTCITIAHRLSTVQNADIIAVVHKGKIIETGTHTELLSKRGCYFKLTERQQI</sequence>
<dbReference type="Proteomes" id="UP001367676">
    <property type="component" value="Unassembled WGS sequence"/>
</dbReference>
<dbReference type="Gene3D" id="1.20.1560.10">
    <property type="entry name" value="ABC transporter type 1, transmembrane domain"/>
    <property type="match status" value="1"/>
</dbReference>
<dbReference type="InterPro" id="IPR036640">
    <property type="entry name" value="ABC1_TM_sf"/>
</dbReference>
<feature type="transmembrane region" description="Helical" evidence="14">
    <location>
        <begin position="23"/>
        <end position="45"/>
    </location>
</feature>
<keyword evidence="11 14" id="KW-0472">Membrane</keyword>
<dbReference type="SMART" id="SM00382">
    <property type="entry name" value="AAA"/>
    <property type="match status" value="2"/>
</dbReference>